<dbReference type="GO" id="GO:0035999">
    <property type="term" value="P:tetrahydrofolate interconversion"/>
    <property type="evidence" value="ECO:0007669"/>
    <property type="project" value="TreeGrafter"/>
</dbReference>
<evidence type="ECO:0000256" key="3">
    <source>
        <dbReference type="ARBA" id="ARBA00022840"/>
    </source>
</evidence>
<feature type="binding site" evidence="4">
    <location>
        <position position="50"/>
    </location>
    <ligand>
        <name>substrate</name>
    </ligand>
</feature>
<dbReference type="PANTHER" id="PTHR23407">
    <property type="entry name" value="ATPASE INHIBITOR/5-FORMYLTETRAHYDROFOLATE CYCLO-LIGASE"/>
    <property type="match status" value="1"/>
</dbReference>
<dbReference type="InterPro" id="IPR024185">
    <property type="entry name" value="FTHF_cligase-like_sf"/>
</dbReference>
<keyword evidence="6" id="KW-0436">Ligase</keyword>
<proteinExistence type="inferred from homology"/>
<dbReference type="EMBL" id="QUBG01000002">
    <property type="protein sequence ID" value="TPR44972.1"/>
    <property type="molecule type" value="Genomic_DNA"/>
</dbReference>
<evidence type="ECO:0000313" key="6">
    <source>
        <dbReference type="EMBL" id="TPR44972.1"/>
    </source>
</evidence>
<accession>A0A9Q8MTY6</accession>
<dbReference type="EC" id="6.3.3.2" evidence="5"/>
<comment type="caution">
    <text evidence="6">The sequence shown here is derived from an EMBL/GenBank/DDBJ whole genome shotgun (WGS) entry which is preliminary data.</text>
</comment>
<dbReference type="GO" id="GO:0009396">
    <property type="term" value="P:folic acid-containing compound biosynthetic process"/>
    <property type="evidence" value="ECO:0007669"/>
    <property type="project" value="TreeGrafter"/>
</dbReference>
<dbReference type="InterPro" id="IPR037171">
    <property type="entry name" value="NagB/RpiA_transferase-like"/>
</dbReference>
<protein>
    <recommendedName>
        <fullName evidence="5">5-formyltetrahydrofolate cyclo-ligase</fullName>
        <ecNumber evidence="5">6.3.3.2</ecNumber>
    </recommendedName>
</protein>
<dbReference type="RefSeq" id="WP_140923922.1">
    <property type="nucleotide sequence ID" value="NZ_QUBF01000002.1"/>
</dbReference>
<reference evidence="6" key="1">
    <citation type="submission" date="2018-08" db="EMBL/GenBank/DDBJ databases">
        <title>Comparative genomics of wild bee and flower associated Lactobacillus reveals potential adaptation to the bee host.</title>
        <authorList>
            <person name="Vuong H.Q."/>
            <person name="Mcfrederick Q.S."/>
        </authorList>
    </citation>
    <scope>NUCLEOTIDE SEQUENCE</scope>
    <source>
        <strain evidence="6">HV_63</strain>
    </source>
</reference>
<sequence length="175" mass="19973">MMKSDIRKEIINSLKVNNYNGLDKIYDNLFSRLEWKNSNSIAITMSLPFEFDTKPIIRKALRDNKKILIPKVVSKNVMIFIECDEKTILKKSSFGIYEPVGGASFPINDIGLIIVPGIAFSTETGDRLGFGGGFYDRILKKYSGHTISIGLPEQIYRQPIWKVDDFDQKVKTIIY</sequence>
<dbReference type="PANTHER" id="PTHR23407:SF1">
    <property type="entry name" value="5-FORMYLTETRAHYDROFOLATE CYCLO-LIGASE"/>
    <property type="match status" value="1"/>
</dbReference>
<evidence type="ECO:0000256" key="2">
    <source>
        <dbReference type="ARBA" id="ARBA00022741"/>
    </source>
</evidence>
<evidence type="ECO:0000256" key="5">
    <source>
        <dbReference type="RuleBase" id="RU361279"/>
    </source>
</evidence>
<dbReference type="Pfam" id="PF01812">
    <property type="entry name" value="5-FTHF_cyc-lig"/>
    <property type="match status" value="1"/>
</dbReference>
<dbReference type="Proteomes" id="UP000784700">
    <property type="component" value="Unassembled WGS sequence"/>
</dbReference>
<dbReference type="GO" id="GO:0030272">
    <property type="term" value="F:5-formyltetrahydrofolate cyclo-ligase activity"/>
    <property type="evidence" value="ECO:0007669"/>
    <property type="project" value="UniProtKB-EC"/>
</dbReference>
<dbReference type="GO" id="GO:0005524">
    <property type="term" value="F:ATP binding"/>
    <property type="evidence" value="ECO:0007669"/>
    <property type="project" value="UniProtKB-KW"/>
</dbReference>
<evidence type="ECO:0000313" key="7">
    <source>
        <dbReference type="Proteomes" id="UP000784700"/>
    </source>
</evidence>
<keyword evidence="2 4" id="KW-0547">Nucleotide-binding</keyword>
<comment type="cofactor">
    <cofactor evidence="5">
        <name>Mg(2+)</name>
        <dbReference type="ChEBI" id="CHEBI:18420"/>
    </cofactor>
</comment>
<organism evidence="6 7">
    <name type="scientific">Apilactobacillus micheneri</name>
    <dbReference type="NCBI Taxonomy" id="1899430"/>
    <lineage>
        <taxon>Bacteria</taxon>
        <taxon>Bacillati</taxon>
        <taxon>Bacillota</taxon>
        <taxon>Bacilli</taxon>
        <taxon>Lactobacillales</taxon>
        <taxon>Lactobacillaceae</taxon>
        <taxon>Apilactobacillus</taxon>
    </lineage>
</organism>
<name>A0A9Q8MTY6_9LACO</name>
<dbReference type="SUPFAM" id="SSF100950">
    <property type="entry name" value="NagB/RpiA/CoA transferase-like"/>
    <property type="match status" value="1"/>
</dbReference>
<keyword evidence="5" id="KW-0460">Magnesium</keyword>
<keyword evidence="5" id="KW-0479">Metal-binding</keyword>
<dbReference type="GeneID" id="58107935"/>
<keyword evidence="3 4" id="KW-0067">ATP-binding</keyword>
<feature type="binding site" evidence="4">
    <location>
        <begin position="3"/>
        <end position="7"/>
    </location>
    <ligand>
        <name>ATP</name>
        <dbReference type="ChEBI" id="CHEBI:30616"/>
    </ligand>
</feature>
<feature type="binding site" evidence="4">
    <location>
        <position position="45"/>
    </location>
    <ligand>
        <name>substrate</name>
    </ligand>
</feature>
<dbReference type="GO" id="GO:0046872">
    <property type="term" value="F:metal ion binding"/>
    <property type="evidence" value="ECO:0007669"/>
    <property type="project" value="UniProtKB-KW"/>
</dbReference>
<comment type="similarity">
    <text evidence="1 5">Belongs to the 5-formyltetrahydrofolate cyclo-ligase family.</text>
</comment>
<evidence type="ECO:0000256" key="1">
    <source>
        <dbReference type="ARBA" id="ARBA00010638"/>
    </source>
</evidence>
<dbReference type="NCBIfam" id="TIGR02727">
    <property type="entry name" value="MTHFS_bact"/>
    <property type="match status" value="1"/>
</dbReference>
<dbReference type="AlphaFoldDB" id="A0A9Q8MTY6"/>
<comment type="catalytic activity">
    <reaction evidence="5">
        <text>(6S)-5-formyl-5,6,7,8-tetrahydrofolate + ATP = (6R)-5,10-methenyltetrahydrofolate + ADP + phosphate</text>
        <dbReference type="Rhea" id="RHEA:10488"/>
        <dbReference type="ChEBI" id="CHEBI:30616"/>
        <dbReference type="ChEBI" id="CHEBI:43474"/>
        <dbReference type="ChEBI" id="CHEBI:57455"/>
        <dbReference type="ChEBI" id="CHEBI:57457"/>
        <dbReference type="ChEBI" id="CHEBI:456216"/>
        <dbReference type="EC" id="6.3.3.2"/>
    </reaction>
</comment>
<dbReference type="Gene3D" id="3.40.50.10420">
    <property type="entry name" value="NagB/RpiA/CoA transferase-like"/>
    <property type="match status" value="1"/>
</dbReference>
<dbReference type="InterPro" id="IPR002698">
    <property type="entry name" value="FTHF_cligase"/>
</dbReference>
<feature type="binding site" evidence="4">
    <location>
        <begin position="127"/>
        <end position="135"/>
    </location>
    <ligand>
        <name>ATP</name>
        <dbReference type="ChEBI" id="CHEBI:30616"/>
    </ligand>
</feature>
<gene>
    <name evidence="6" type="ORF">DY130_01930</name>
</gene>
<dbReference type="PIRSF" id="PIRSF006806">
    <property type="entry name" value="FTHF_cligase"/>
    <property type="match status" value="1"/>
</dbReference>
<evidence type="ECO:0000256" key="4">
    <source>
        <dbReference type="PIRSR" id="PIRSR006806-1"/>
    </source>
</evidence>